<dbReference type="InterPro" id="IPR020449">
    <property type="entry name" value="Tscrpt_reg_AraC-type_HTH"/>
</dbReference>
<keyword evidence="2 5" id="KW-0238">DNA-binding</keyword>
<dbReference type="RefSeq" id="WP_078787525.1">
    <property type="nucleotide sequence ID" value="NZ_CACZYW010000012.1"/>
</dbReference>
<dbReference type="EMBL" id="FUXA01000010">
    <property type="protein sequence ID" value="SJZ82588.1"/>
    <property type="molecule type" value="Genomic_DNA"/>
</dbReference>
<dbReference type="InterPro" id="IPR018062">
    <property type="entry name" value="HTH_AraC-typ_CS"/>
</dbReference>
<evidence type="ECO:0000256" key="1">
    <source>
        <dbReference type="ARBA" id="ARBA00023015"/>
    </source>
</evidence>
<dbReference type="PANTHER" id="PTHR43280">
    <property type="entry name" value="ARAC-FAMILY TRANSCRIPTIONAL REGULATOR"/>
    <property type="match status" value="1"/>
</dbReference>
<dbReference type="SMART" id="SM00342">
    <property type="entry name" value="HTH_ARAC"/>
    <property type="match status" value="1"/>
</dbReference>
<dbReference type="OrthoDB" id="9801308at2"/>
<dbReference type="PROSITE" id="PS00041">
    <property type="entry name" value="HTH_ARAC_FAMILY_1"/>
    <property type="match status" value="1"/>
</dbReference>
<proteinExistence type="predicted"/>
<dbReference type="InterPro" id="IPR018060">
    <property type="entry name" value="HTH_AraC"/>
</dbReference>
<dbReference type="Proteomes" id="UP000189857">
    <property type="component" value="Unassembled WGS sequence"/>
</dbReference>
<keyword evidence="1" id="KW-0805">Transcription regulation</keyword>
<dbReference type="Pfam" id="PF12833">
    <property type="entry name" value="HTH_18"/>
    <property type="match status" value="1"/>
</dbReference>
<evidence type="ECO:0000313" key="6">
    <source>
        <dbReference type="Proteomes" id="UP000189857"/>
    </source>
</evidence>
<protein>
    <submittedName>
        <fullName evidence="5">AraC-type DNA-binding protein</fullName>
    </submittedName>
</protein>
<dbReference type="SUPFAM" id="SSF46689">
    <property type="entry name" value="Homeodomain-like"/>
    <property type="match status" value="2"/>
</dbReference>
<reference evidence="5 6" key="1">
    <citation type="submission" date="2017-02" db="EMBL/GenBank/DDBJ databases">
        <authorList>
            <person name="Peterson S.W."/>
        </authorList>
    </citation>
    <scope>NUCLEOTIDE SEQUENCE [LARGE SCALE GENOMIC DNA]</scope>
    <source>
        <strain evidence="5 6">ATCC 17233</strain>
    </source>
</reference>
<dbReference type="PRINTS" id="PR00032">
    <property type="entry name" value="HTHARAC"/>
</dbReference>
<dbReference type="PROSITE" id="PS01124">
    <property type="entry name" value="HTH_ARAC_FAMILY_2"/>
    <property type="match status" value="1"/>
</dbReference>
<feature type="domain" description="HTH araC/xylS-type" evidence="4">
    <location>
        <begin position="142"/>
        <end position="240"/>
    </location>
</feature>
<dbReference type="PANTHER" id="PTHR43280:SF10">
    <property type="entry name" value="REGULATORY PROTEIN POCR"/>
    <property type="match status" value="1"/>
</dbReference>
<keyword evidence="6" id="KW-1185">Reference proteome</keyword>
<dbReference type="GO" id="GO:0043565">
    <property type="term" value="F:sequence-specific DNA binding"/>
    <property type="evidence" value="ECO:0007669"/>
    <property type="project" value="InterPro"/>
</dbReference>
<evidence type="ECO:0000256" key="2">
    <source>
        <dbReference type="ARBA" id="ARBA00023125"/>
    </source>
</evidence>
<sequence length="247" mass="28657">MDTGKELIYRLYIQREEAFVRTDIKREFSRYEDIKNGDVEKVKENFKEIRKDFFKGKGTLSKNPLRNCMYHFVVSVGVIARICLNAGMPHDEAYTISDIYIFAADECKTTEKIIDLLEQAHIDFATRMKKLNIKNNYSVYVRHAIDYIYDHLHDQITLEQLSKNENLNPSYFSKIFSKEIGIPVKSYILSVKINTAKNMLKRSDYSISDIAFSLGFSSQSAFTAAFKKLTGKTPAKYRKELSYIAPF</sequence>
<organism evidence="5 6">
    <name type="scientific">Eubacterium ruminantium</name>
    <dbReference type="NCBI Taxonomy" id="42322"/>
    <lineage>
        <taxon>Bacteria</taxon>
        <taxon>Bacillati</taxon>
        <taxon>Bacillota</taxon>
        <taxon>Clostridia</taxon>
        <taxon>Eubacteriales</taxon>
        <taxon>Eubacteriaceae</taxon>
        <taxon>Eubacterium</taxon>
    </lineage>
</organism>
<dbReference type="AlphaFoldDB" id="A0A1T4NV23"/>
<gene>
    <name evidence="5" type="ORF">SAMN02745110_01693</name>
</gene>
<evidence type="ECO:0000313" key="5">
    <source>
        <dbReference type="EMBL" id="SJZ82588.1"/>
    </source>
</evidence>
<evidence type="ECO:0000259" key="4">
    <source>
        <dbReference type="PROSITE" id="PS01124"/>
    </source>
</evidence>
<keyword evidence="3" id="KW-0804">Transcription</keyword>
<name>A0A1T4NV23_9FIRM</name>
<dbReference type="Gene3D" id="1.10.10.60">
    <property type="entry name" value="Homeodomain-like"/>
    <property type="match status" value="2"/>
</dbReference>
<dbReference type="GO" id="GO:0003700">
    <property type="term" value="F:DNA-binding transcription factor activity"/>
    <property type="evidence" value="ECO:0007669"/>
    <property type="project" value="InterPro"/>
</dbReference>
<dbReference type="InterPro" id="IPR009057">
    <property type="entry name" value="Homeodomain-like_sf"/>
</dbReference>
<evidence type="ECO:0000256" key="3">
    <source>
        <dbReference type="ARBA" id="ARBA00023163"/>
    </source>
</evidence>
<accession>A0A1T4NV23</accession>